<dbReference type="EMBL" id="JAATIS010002524">
    <property type="protein sequence ID" value="KAG2465083.1"/>
    <property type="molecule type" value="Genomic_DNA"/>
</dbReference>
<name>A0A8X7XBS6_POLSE</name>
<dbReference type="Proteomes" id="UP000886611">
    <property type="component" value="Unassembled WGS sequence"/>
</dbReference>
<feature type="non-terminal residue" evidence="1">
    <location>
        <position position="92"/>
    </location>
</feature>
<comment type="caution">
    <text evidence="1">The sequence shown here is derived from an EMBL/GenBank/DDBJ whole genome shotgun (WGS) entry which is preliminary data.</text>
</comment>
<organism evidence="1 2">
    <name type="scientific">Polypterus senegalus</name>
    <name type="common">Senegal bichir</name>
    <dbReference type="NCBI Taxonomy" id="55291"/>
    <lineage>
        <taxon>Eukaryota</taxon>
        <taxon>Metazoa</taxon>
        <taxon>Chordata</taxon>
        <taxon>Craniata</taxon>
        <taxon>Vertebrata</taxon>
        <taxon>Euteleostomi</taxon>
        <taxon>Actinopterygii</taxon>
        <taxon>Polypteriformes</taxon>
        <taxon>Polypteridae</taxon>
        <taxon>Polypterus</taxon>
    </lineage>
</organism>
<protein>
    <submittedName>
        <fullName evidence="1">RM03 protein</fullName>
    </submittedName>
</protein>
<keyword evidence="2" id="KW-1185">Reference proteome</keyword>
<accession>A0A8X7XBS6</accession>
<sequence>MGRRSRGNQPIAAAYWVEEMRIIKVCHLGQISDMALKEMKMLTVTDTRLPTRTENNQNPPFPTYFKDGEENLPEDLYDDEMFQFTEPSITYA</sequence>
<proteinExistence type="predicted"/>
<feature type="non-terminal residue" evidence="1">
    <location>
        <position position="1"/>
    </location>
</feature>
<reference evidence="1 2" key="1">
    <citation type="journal article" date="2021" name="Cell">
        <title>Tracing the genetic footprints of vertebrate landing in non-teleost ray-finned fishes.</title>
        <authorList>
            <person name="Bi X."/>
            <person name="Wang K."/>
            <person name="Yang L."/>
            <person name="Pan H."/>
            <person name="Jiang H."/>
            <person name="Wei Q."/>
            <person name="Fang M."/>
            <person name="Yu H."/>
            <person name="Zhu C."/>
            <person name="Cai Y."/>
            <person name="He Y."/>
            <person name="Gan X."/>
            <person name="Zeng H."/>
            <person name="Yu D."/>
            <person name="Zhu Y."/>
            <person name="Jiang H."/>
            <person name="Qiu Q."/>
            <person name="Yang H."/>
            <person name="Zhang Y.E."/>
            <person name="Wang W."/>
            <person name="Zhu M."/>
            <person name="He S."/>
            <person name="Zhang G."/>
        </authorList>
    </citation>
    <scope>NUCLEOTIDE SEQUENCE [LARGE SCALE GENOMIC DNA]</scope>
    <source>
        <strain evidence="1">Bchr_013</strain>
    </source>
</reference>
<gene>
    <name evidence="1" type="primary">Mrpl3</name>
    <name evidence="1" type="ORF">GTO96_0009197</name>
</gene>
<dbReference type="AlphaFoldDB" id="A0A8X7XBS6"/>
<evidence type="ECO:0000313" key="2">
    <source>
        <dbReference type="Proteomes" id="UP000886611"/>
    </source>
</evidence>
<evidence type="ECO:0000313" key="1">
    <source>
        <dbReference type="EMBL" id="KAG2465083.1"/>
    </source>
</evidence>